<sequence length="100" mass="11047">MKLLDSTPIQDKPIKSTVIKTVAVEILPTLPLACQKCDLANWFLTSTDINTVTENGTLTPASPEKAQCWCEKFNRIVWQTGSKDNINITDCDGAHEIPTD</sequence>
<proteinExistence type="predicted"/>
<gene>
    <name evidence="1" type="primary">nikC</name>
    <name evidence="1" type="ordered locus">ETA_pET350290</name>
</gene>
<reference evidence="1 2" key="1">
    <citation type="journal article" date="2008" name="Environ. Microbiol.">
        <title>The genome of Erwinia tasmaniensis strain Et1/99, a non-pathogenic bacterium in the genus Erwinia.</title>
        <authorList>
            <person name="Kube M."/>
            <person name="Migdoll A.M."/>
            <person name="Mueller I."/>
            <person name="Kuhl H."/>
            <person name="Beck A."/>
            <person name="Reinhardt R."/>
            <person name="Geider K."/>
        </authorList>
    </citation>
    <scope>NUCLEOTIDE SEQUENCE [LARGE SCALE GENOMIC DNA]</scope>
    <source>
        <strain evidence="2">DSM 17950 / CFBP 7177 / CIP 109463 / NCPPB 4357 / Et1/99</strain>
        <plasmid evidence="2">pET35</plasmid>
    </source>
</reference>
<accession>B2VAR0</accession>
<name>B2VAR0_ERWT9</name>
<keyword evidence="1" id="KW-0614">Plasmid</keyword>
<protein>
    <submittedName>
        <fullName evidence="1">Possible relaxosome accessory protein</fullName>
    </submittedName>
</protein>
<keyword evidence="2" id="KW-1185">Reference proteome</keyword>
<dbReference type="AlphaFoldDB" id="B2VAR0"/>
<dbReference type="KEGG" id="eta:ETA_pET350290"/>
<dbReference type="Proteomes" id="UP000001726">
    <property type="component" value="Plasmid pET35"/>
</dbReference>
<evidence type="ECO:0000313" key="2">
    <source>
        <dbReference type="Proteomes" id="UP000001726"/>
    </source>
</evidence>
<dbReference type="EMBL" id="CU468130">
    <property type="protein sequence ID" value="CAO94829.1"/>
    <property type="molecule type" value="Genomic_DNA"/>
</dbReference>
<organism evidence="1 2">
    <name type="scientific">Erwinia tasmaniensis (strain DSM 17950 / CFBP 7177 / CIP 109463 / NCPPB 4357 / Et1/99)</name>
    <dbReference type="NCBI Taxonomy" id="465817"/>
    <lineage>
        <taxon>Bacteria</taxon>
        <taxon>Pseudomonadati</taxon>
        <taxon>Pseudomonadota</taxon>
        <taxon>Gammaproteobacteria</taxon>
        <taxon>Enterobacterales</taxon>
        <taxon>Erwiniaceae</taxon>
        <taxon>Erwinia</taxon>
    </lineage>
</organism>
<dbReference type="HOGENOM" id="CLU_2301510_0_0_6"/>
<geneLocation type="plasmid" evidence="1 2">
    <name>pET35</name>
</geneLocation>
<evidence type="ECO:0000313" key="1">
    <source>
        <dbReference type="EMBL" id="CAO94829.1"/>
    </source>
</evidence>